<dbReference type="RefSeq" id="WP_218151370.1">
    <property type="nucleotide sequence ID" value="NZ_FORH01000005.1"/>
</dbReference>
<evidence type="ECO:0000313" key="2">
    <source>
        <dbReference type="EMBL" id="SFJ73148.1"/>
    </source>
</evidence>
<organism evidence="2 3">
    <name type="scientific">Celeribacter neptunius</name>
    <dbReference type="NCBI Taxonomy" id="588602"/>
    <lineage>
        <taxon>Bacteria</taxon>
        <taxon>Pseudomonadati</taxon>
        <taxon>Pseudomonadota</taxon>
        <taxon>Alphaproteobacteria</taxon>
        <taxon>Rhodobacterales</taxon>
        <taxon>Roseobacteraceae</taxon>
        <taxon>Celeribacter</taxon>
    </lineage>
</organism>
<dbReference type="EMBL" id="FORH01000005">
    <property type="protein sequence ID" value="SFJ73148.1"/>
    <property type="molecule type" value="Genomic_DNA"/>
</dbReference>
<dbReference type="STRING" id="588602.SAMN04487991_2838"/>
<dbReference type="InterPro" id="IPR016786">
    <property type="entry name" value="YdeI_bac"/>
</dbReference>
<protein>
    <submittedName>
        <fullName evidence="2">Uncharacterized conserved protein YdeI, YjbR/CyaY-like superfamily, DUF1801 family</fullName>
    </submittedName>
</protein>
<reference evidence="3" key="1">
    <citation type="submission" date="2016-10" db="EMBL/GenBank/DDBJ databases">
        <authorList>
            <person name="Varghese N."/>
            <person name="Submissions S."/>
        </authorList>
    </citation>
    <scope>NUCLEOTIDE SEQUENCE [LARGE SCALE GENOMIC DNA]</scope>
    <source>
        <strain evidence="3">DSM 26471</strain>
    </source>
</reference>
<dbReference type="Pfam" id="PF13376">
    <property type="entry name" value="OmdA"/>
    <property type="match status" value="1"/>
</dbReference>
<dbReference type="Pfam" id="PF08818">
    <property type="entry name" value="DUF1801"/>
    <property type="match status" value="1"/>
</dbReference>
<dbReference type="PIRSF" id="PIRSF021308">
    <property type="entry name" value="UCP021308"/>
    <property type="match status" value="1"/>
</dbReference>
<dbReference type="Proteomes" id="UP000199630">
    <property type="component" value="Unassembled WGS sequence"/>
</dbReference>
<gene>
    <name evidence="2" type="ORF">SAMN04487991_2838</name>
</gene>
<keyword evidence="3" id="KW-1185">Reference proteome</keyword>
<dbReference type="SUPFAM" id="SSF159888">
    <property type="entry name" value="YdhG-like"/>
    <property type="match status" value="1"/>
</dbReference>
<evidence type="ECO:0000313" key="3">
    <source>
        <dbReference type="Proteomes" id="UP000199630"/>
    </source>
</evidence>
<evidence type="ECO:0000259" key="1">
    <source>
        <dbReference type="Pfam" id="PF08818"/>
    </source>
</evidence>
<sequence>MVMITEIEEFFNLGCGRCKRFATPECSVQLWLSGLLALRRICREAGLEEHVKWGHPCYMHAGRNIALIGAFRGNFRLSFMNAALLKDPENVLRRQGANTAHPDMLCFEEAGKVDEMAPVIRAYLKEAMSYAERGIRPDATPREVALPDELIEALDADPELAEAFWTLTPGRRKSYAINLNAAKTSATRCARIARFRDKILAGKGATER</sequence>
<name>A0A1I3TPK7_9RHOB</name>
<dbReference type="InterPro" id="IPR014922">
    <property type="entry name" value="YdhG-like"/>
</dbReference>
<accession>A0A1I3TPK7</accession>
<feature type="domain" description="YdhG-like" evidence="1">
    <location>
        <begin position="34"/>
        <end position="128"/>
    </location>
</feature>
<dbReference type="AlphaFoldDB" id="A0A1I3TPK7"/>
<proteinExistence type="predicted"/>